<accession>A0ABM4SAM4</accession>
<gene>
    <name evidence="4" type="primary">LOC139183029</name>
</gene>
<dbReference type="InterPro" id="IPR006600">
    <property type="entry name" value="HTH_CenpB_DNA-bd_dom"/>
</dbReference>
<dbReference type="GeneID" id="139183029"/>
<evidence type="ECO:0000313" key="3">
    <source>
        <dbReference type="Proteomes" id="UP001652663"/>
    </source>
</evidence>
<reference evidence="4" key="1">
    <citation type="submission" date="2025-08" db="UniProtKB">
        <authorList>
            <consortium name="RefSeq"/>
        </authorList>
    </citation>
    <scope>IDENTIFICATION</scope>
    <source>
        <tissue evidence="4">Blood</tissue>
    </source>
</reference>
<keyword evidence="3" id="KW-1185">Reference proteome</keyword>
<dbReference type="SUPFAM" id="SSF46689">
    <property type="entry name" value="Homeodomain-like"/>
    <property type="match status" value="1"/>
</dbReference>
<dbReference type="InterPro" id="IPR009057">
    <property type="entry name" value="Homeodomain-like_sf"/>
</dbReference>
<keyword evidence="1" id="KW-0238">DNA-binding</keyword>
<dbReference type="PROSITE" id="PS51253">
    <property type="entry name" value="HTH_CENPB"/>
    <property type="match status" value="1"/>
</dbReference>
<organism evidence="3 4">
    <name type="scientific">Bos indicus</name>
    <name type="common">Zebu</name>
    <dbReference type="NCBI Taxonomy" id="9915"/>
    <lineage>
        <taxon>Eukaryota</taxon>
        <taxon>Metazoa</taxon>
        <taxon>Chordata</taxon>
        <taxon>Craniata</taxon>
        <taxon>Vertebrata</taxon>
        <taxon>Euteleostomi</taxon>
        <taxon>Mammalia</taxon>
        <taxon>Eutheria</taxon>
        <taxon>Laurasiatheria</taxon>
        <taxon>Artiodactyla</taxon>
        <taxon>Ruminantia</taxon>
        <taxon>Pecora</taxon>
        <taxon>Bovidae</taxon>
        <taxon>Bovinae</taxon>
        <taxon>Bos</taxon>
    </lineage>
</organism>
<sequence length="137" mass="15803">MNYSIIGTVLKSKDNIMEHVKSAMSIMLTIISKQHGKVMEKMERLLSVWMQDQHLVPIYLMFQEKAKSLYKDLKKRHSEESEGAPFNVSCGWFHWFKARANLYNGKVSGEAASTEMVAAREFPEMLQEIIDEGTYLP</sequence>
<protein>
    <submittedName>
        <fullName evidence="4">Tigger transposable element-derived protein 1-like</fullName>
    </submittedName>
</protein>
<proteinExistence type="predicted"/>
<dbReference type="Proteomes" id="UP001652663">
    <property type="component" value="Chromosome 5"/>
</dbReference>
<feature type="domain" description="HTH CENPB-type" evidence="2">
    <location>
        <begin position="30"/>
        <end position="106"/>
    </location>
</feature>
<evidence type="ECO:0000256" key="1">
    <source>
        <dbReference type="ARBA" id="ARBA00023125"/>
    </source>
</evidence>
<name>A0ABM4SAM4_BOSIN</name>
<dbReference type="RefSeq" id="XP_070644857.1">
    <property type="nucleotide sequence ID" value="XM_070788756.1"/>
</dbReference>
<dbReference type="Gene3D" id="1.10.10.60">
    <property type="entry name" value="Homeodomain-like"/>
    <property type="match status" value="1"/>
</dbReference>
<evidence type="ECO:0000259" key="2">
    <source>
        <dbReference type="PROSITE" id="PS51253"/>
    </source>
</evidence>
<evidence type="ECO:0000313" key="4">
    <source>
        <dbReference type="RefSeq" id="XP_070644857.1"/>
    </source>
</evidence>